<reference evidence="2" key="1">
    <citation type="submission" date="2023-06" db="EMBL/GenBank/DDBJ databases">
        <authorList>
            <person name="Kurt Z."/>
        </authorList>
    </citation>
    <scope>NUCLEOTIDE SEQUENCE</scope>
</reference>
<keyword evidence="1" id="KW-0812">Transmembrane</keyword>
<evidence type="ECO:0000256" key="1">
    <source>
        <dbReference type="SAM" id="Phobius"/>
    </source>
</evidence>
<protein>
    <submittedName>
        <fullName evidence="3">Hypothetical_protein</fullName>
    </submittedName>
</protein>
<comment type="caution">
    <text evidence="2">The sequence shown here is derived from an EMBL/GenBank/DDBJ whole genome shotgun (WGS) entry which is preliminary data.</text>
</comment>
<reference evidence="3 4" key="2">
    <citation type="submission" date="2024-07" db="EMBL/GenBank/DDBJ databases">
        <authorList>
            <person name="Akdeniz Z."/>
        </authorList>
    </citation>
    <scope>NUCLEOTIDE SEQUENCE [LARGE SCALE GENOMIC DNA]</scope>
</reference>
<dbReference type="EMBL" id="CATOUU010000994">
    <property type="protein sequence ID" value="CAI9965747.1"/>
    <property type="molecule type" value="Genomic_DNA"/>
</dbReference>
<keyword evidence="4" id="KW-1185">Reference proteome</keyword>
<evidence type="ECO:0000313" key="3">
    <source>
        <dbReference type="EMBL" id="CAL6029648.1"/>
    </source>
</evidence>
<gene>
    <name evidence="3" type="ORF">HINF_LOCUS32525</name>
    <name evidence="2" type="ORF">HINF_LOCUS53392</name>
</gene>
<proteinExistence type="predicted"/>
<dbReference type="EMBL" id="CAXDID020000111">
    <property type="protein sequence ID" value="CAL6029648.1"/>
    <property type="molecule type" value="Genomic_DNA"/>
</dbReference>
<evidence type="ECO:0000313" key="2">
    <source>
        <dbReference type="EMBL" id="CAI9965747.1"/>
    </source>
</evidence>
<keyword evidence="1" id="KW-0472">Membrane</keyword>
<sequence>MLSYLISMQQHVTSMAEFNYCYNFIYEDPMGAGQIITGAVTFDDPLPRTLCNKTTNSIFRTTHTPVVQFRIDAEVDLASSNFSLFFMTMTDLVIQDSRVELTLKNGQHNDVRGILSCNTDFDLELFAVSVKIQYDALSAFYGLTFKMKTKLVLNQTKFEVSGTQTDTFFGLAHQLAEQMTGVKPIQLVAIVKIWQILYFNTYIQYFVDQFFLTLYIAFYKAIFCSFIFRVKNEVSQLIQFSSY</sequence>
<organism evidence="2">
    <name type="scientific">Hexamita inflata</name>
    <dbReference type="NCBI Taxonomy" id="28002"/>
    <lineage>
        <taxon>Eukaryota</taxon>
        <taxon>Metamonada</taxon>
        <taxon>Diplomonadida</taxon>
        <taxon>Hexamitidae</taxon>
        <taxon>Hexamitinae</taxon>
        <taxon>Hexamita</taxon>
    </lineage>
</organism>
<accession>A0AA86R424</accession>
<feature type="transmembrane region" description="Helical" evidence="1">
    <location>
        <begin position="209"/>
        <end position="228"/>
    </location>
</feature>
<name>A0AA86R424_9EUKA</name>
<keyword evidence="1" id="KW-1133">Transmembrane helix</keyword>
<dbReference type="Proteomes" id="UP001642409">
    <property type="component" value="Unassembled WGS sequence"/>
</dbReference>
<dbReference type="AlphaFoldDB" id="A0AA86R424"/>
<evidence type="ECO:0000313" key="4">
    <source>
        <dbReference type="Proteomes" id="UP001642409"/>
    </source>
</evidence>